<feature type="compositionally biased region" description="Polar residues" evidence="2">
    <location>
        <begin position="325"/>
        <end position="336"/>
    </location>
</feature>
<accession>A0ABX8V261</accession>
<evidence type="ECO:0000313" key="4">
    <source>
        <dbReference type="Proteomes" id="UP000826014"/>
    </source>
</evidence>
<organism evidence="3 4">
    <name type="scientific">Candidatus Rhabdochlamydia oedothoracis</name>
    <dbReference type="NCBI Taxonomy" id="2720720"/>
    <lineage>
        <taxon>Bacteria</taxon>
        <taxon>Pseudomonadati</taxon>
        <taxon>Chlamydiota</taxon>
        <taxon>Chlamydiia</taxon>
        <taxon>Parachlamydiales</taxon>
        <taxon>Candidatus Rhabdochlamydiaceae</taxon>
        <taxon>Candidatus Rhabdochlamydia</taxon>
    </lineage>
</organism>
<feature type="compositionally biased region" description="Basic and acidic residues" evidence="2">
    <location>
        <begin position="287"/>
        <end position="296"/>
    </location>
</feature>
<reference evidence="3 4" key="1">
    <citation type="journal article" date="2022" name="bioRxiv">
        <title>Ecology and evolution of chlamydial symbionts of arthropods.</title>
        <authorList>
            <person name="Halter T."/>
            <person name="Koestlbacher S."/>
            <person name="Collingro A."/>
            <person name="Sixt B.S."/>
            <person name="Toenshoff E.R."/>
            <person name="Hendrickx F."/>
            <person name="Kostanjsek R."/>
            <person name="Horn M."/>
        </authorList>
    </citation>
    <scope>NUCLEOTIDE SEQUENCE [LARGE SCALE GENOMIC DNA]</scope>
    <source>
        <strain evidence="3">W744xW776</strain>
    </source>
</reference>
<gene>
    <name evidence="3" type="ORF">RHABOEDO_001585</name>
</gene>
<evidence type="ECO:0000256" key="2">
    <source>
        <dbReference type="SAM" id="MobiDB-lite"/>
    </source>
</evidence>
<name>A0ABX8V261_9BACT</name>
<feature type="coiled-coil region" evidence="1">
    <location>
        <begin position="158"/>
        <end position="203"/>
    </location>
</feature>
<protein>
    <submittedName>
        <fullName evidence="3">Uncharacterized protein</fullName>
    </submittedName>
</protein>
<proteinExistence type="predicted"/>
<feature type="region of interest" description="Disordered" evidence="2">
    <location>
        <begin position="263"/>
        <end position="359"/>
    </location>
</feature>
<keyword evidence="1" id="KW-0175">Coiled coil</keyword>
<dbReference type="RefSeq" id="WP_215216884.1">
    <property type="nucleotide sequence ID" value="NZ_CP075587.1"/>
</dbReference>
<evidence type="ECO:0000313" key="3">
    <source>
        <dbReference type="EMBL" id="QYF49279.1"/>
    </source>
</evidence>
<keyword evidence="4" id="KW-1185">Reference proteome</keyword>
<dbReference type="Proteomes" id="UP000826014">
    <property type="component" value="Chromosome"/>
</dbReference>
<evidence type="ECO:0000256" key="1">
    <source>
        <dbReference type="SAM" id="Coils"/>
    </source>
</evidence>
<dbReference type="EMBL" id="CP075587">
    <property type="protein sequence ID" value="QYF49279.1"/>
    <property type="molecule type" value="Genomic_DNA"/>
</dbReference>
<sequence>MSVFITSILELSQNFFKSDPLKFNQYFAITPDYQKYCLAANLPTRFTITLAKEAMLIHDIAIHLLAGGCKLTTGTVKGICEIASGILGLETDHQTSSKQAVVHIGFAFVYTVDFFVSITNINKTYPQHLIDKIKNVFINFLEVSNKEIPIKYIADPEIEKALKKKQAEAEEKELALQEEQRKAKEQEKLLKKTQQELKDLRDNDFIPEEELEKISQEAKKIAVDTATHKKKSIQEEPTTITTSYIIDNKKQCTDLYKLTSGIESDDDTDSLIQKKPKNPELFWLEDELSKDKNDTGKEEEDGPFKNESVILETKKVTSPKKKKNAFSTNSPLTKSAFTRRKEYAKSIKKPPKKTLTTKS</sequence>